<accession>A0AAN8WCZ1</accession>
<dbReference type="Proteomes" id="UP001381693">
    <property type="component" value="Unassembled WGS sequence"/>
</dbReference>
<proteinExistence type="predicted"/>
<dbReference type="EMBL" id="JAXCGZ010021504">
    <property type="protein sequence ID" value="KAK7049795.1"/>
    <property type="molecule type" value="Genomic_DNA"/>
</dbReference>
<protein>
    <submittedName>
        <fullName evidence="1">Uncharacterized protein</fullName>
    </submittedName>
</protein>
<organism evidence="1 2">
    <name type="scientific">Halocaridina rubra</name>
    <name type="common">Hawaiian red shrimp</name>
    <dbReference type="NCBI Taxonomy" id="373956"/>
    <lineage>
        <taxon>Eukaryota</taxon>
        <taxon>Metazoa</taxon>
        <taxon>Ecdysozoa</taxon>
        <taxon>Arthropoda</taxon>
        <taxon>Crustacea</taxon>
        <taxon>Multicrustacea</taxon>
        <taxon>Malacostraca</taxon>
        <taxon>Eumalacostraca</taxon>
        <taxon>Eucarida</taxon>
        <taxon>Decapoda</taxon>
        <taxon>Pleocyemata</taxon>
        <taxon>Caridea</taxon>
        <taxon>Atyoidea</taxon>
        <taxon>Atyidae</taxon>
        <taxon>Halocaridina</taxon>
    </lineage>
</organism>
<evidence type="ECO:0000313" key="2">
    <source>
        <dbReference type="Proteomes" id="UP001381693"/>
    </source>
</evidence>
<sequence>MEAESSDALASIDEMKVKIKEEIEELMASMMDVSLEGGAKLHGDDSVDSLMKTKLHVASEVQATMNEKLLEFPNDKTLLTKLAQEEAENMTINNARCLDFYREKSYMNSSLFLDVTLGWAKQSNLIGLGYLERDKFKFKLTKAPLYEN</sequence>
<gene>
    <name evidence="1" type="ORF">SK128_001409</name>
</gene>
<comment type="caution">
    <text evidence="1">The sequence shown here is derived from an EMBL/GenBank/DDBJ whole genome shotgun (WGS) entry which is preliminary data.</text>
</comment>
<reference evidence="1 2" key="1">
    <citation type="submission" date="2023-11" db="EMBL/GenBank/DDBJ databases">
        <title>Halocaridina rubra genome assembly.</title>
        <authorList>
            <person name="Smith C."/>
        </authorList>
    </citation>
    <scope>NUCLEOTIDE SEQUENCE [LARGE SCALE GENOMIC DNA]</scope>
    <source>
        <strain evidence="1">EP-1</strain>
        <tissue evidence="1">Whole</tissue>
    </source>
</reference>
<evidence type="ECO:0000313" key="1">
    <source>
        <dbReference type="EMBL" id="KAK7049795.1"/>
    </source>
</evidence>
<dbReference type="AlphaFoldDB" id="A0AAN8WCZ1"/>
<keyword evidence="2" id="KW-1185">Reference proteome</keyword>
<name>A0AAN8WCZ1_HALRR</name>